<dbReference type="Pfam" id="PF14522">
    <property type="entry name" value="Cytochrome_C7"/>
    <property type="match status" value="4"/>
</dbReference>
<feature type="domain" description="Cytochrome c7-like" evidence="2">
    <location>
        <begin position="38"/>
        <end position="103"/>
    </location>
</feature>
<evidence type="ECO:0000259" key="2">
    <source>
        <dbReference type="Pfam" id="PF14522"/>
    </source>
</evidence>
<feature type="chain" id="PRO_5020448862" evidence="1">
    <location>
        <begin position="23"/>
        <end position="331"/>
    </location>
</feature>
<keyword evidence="4" id="KW-1185">Reference proteome</keyword>
<feature type="domain" description="Cytochrome c7-like" evidence="2">
    <location>
        <begin position="117"/>
        <end position="176"/>
    </location>
</feature>
<reference evidence="3 4" key="1">
    <citation type="submission" date="2019-04" db="EMBL/GenBank/DDBJ databases">
        <title>Geobacter oryzae sp. nov., ferric-reducing bacteria isolated from paddy soil.</title>
        <authorList>
            <person name="Xu Z."/>
            <person name="Masuda Y."/>
            <person name="Itoh H."/>
            <person name="Senoo K."/>
        </authorList>
    </citation>
    <scope>NUCLEOTIDE SEQUENCE [LARGE SCALE GENOMIC DNA]</scope>
    <source>
        <strain evidence="3 4">Red111</strain>
    </source>
</reference>
<name>A0A4S1CL61_9BACT</name>
<proteinExistence type="predicted"/>
<dbReference type="Proteomes" id="UP000306416">
    <property type="component" value="Unassembled WGS sequence"/>
</dbReference>
<dbReference type="PANTHER" id="PTHR39425:SF1">
    <property type="entry name" value="CYTOCHROME C7-LIKE DOMAIN-CONTAINING PROTEIN"/>
    <property type="match status" value="1"/>
</dbReference>
<dbReference type="Gene3D" id="3.90.10.10">
    <property type="entry name" value="Cytochrome C3"/>
    <property type="match status" value="4"/>
</dbReference>
<dbReference type="NCBIfam" id="TIGR04257">
    <property type="entry name" value="nanowire_3heme"/>
    <property type="match status" value="4"/>
</dbReference>
<evidence type="ECO:0000313" key="3">
    <source>
        <dbReference type="EMBL" id="TGU74000.1"/>
    </source>
</evidence>
<keyword evidence="1" id="KW-0732">Signal</keyword>
<feature type="domain" description="Cytochrome c7-like" evidence="2">
    <location>
        <begin position="193"/>
        <end position="252"/>
    </location>
</feature>
<dbReference type="RefSeq" id="WP_135868342.1">
    <property type="nucleotide sequence ID" value="NZ_SRSC01000001.1"/>
</dbReference>
<evidence type="ECO:0000313" key="4">
    <source>
        <dbReference type="Proteomes" id="UP000306416"/>
    </source>
</evidence>
<dbReference type="AlphaFoldDB" id="A0A4S1CL61"/>
<dbReference type="InterPro" id="IPR029467">
    <property type="entry name" value="Cyt_c7-like"/>
</dbReference>
<dbReference type="PANTHER" id="PTHR39425">
    <property type="entry name" value="LIPOPROTEIN CYTOCHROME C"/>
    <property type="match status" value="1"/>
</dbReference>
<dbReference type="SUPFAM" id="SSF48695">
    <property type="entry name" value="Multiheme cytochromes"/>
    <property type="match status" value="1"/>
</dbReference>
<sequence>MGRRSAFAVLAALTLAASGAMALELKNVVYETDGAGKVVFSHAAHLKAKNAQGGKTTCKTCHENPDAPKIKATMADMEKGKSCGKCHDGKRAFTVARCTGCHKVKNITYKIKQTGPVHFSHANHLKSMQCTACHDAIFTTGHNPPTTMAEMKKGKSCGACHNGSKAFSIDRCEACHPSPKQVVFKVKQTGPTVFDHGKHAGLYSCGKCHSAIYSLSPNHKPVSMAAMQKGKSCGACHNAKAAFALAKCEKCHPVREVNFKVAKAGNVKFSHTSHLQMYKCQDCHPRTFPTRSGNKPVSMSEMKKARSCGACHDGKGAFTVNGNCDSCHVRG</sequence>
<gene>
    <name evidence="3" type="ORF">E4633_00570</name>
</gene>
<comment type="caution">
    <text evidence="3">The sequence shown here is derived from an EMBL/GenBank/DDBJ whole genome shotgun (WGS) entry which is preliminary data.</text>
</comment>
<organism evidence="3 4">
    <name type="scientific">Geomonas terrae</name>
    <dbReference type="NCBI Taxonomy" id="2562681"/>
    <lineage>
        <taxon>Bacteria</taxon>
        <taxon>Pseudomonadati</taxon>
        <taxon>Thermodesulfobacteriota</taxon>
        <taxon>Desulfuromonadia</taxon>
        <taxon>Geobacterales</taxon>
        <taxon>Geobacteraceae</taxon>
        <taxon>Geomonas</taxon>
    </lineage>
</organism>
<evidence type="ECO:0000256" key="1">
    <source>
        <dbReference type="SAM" id="SignalP"/>
    </source>
</evidence>
<feature type="domain" description="Cytochrome c7-like" evidence="2">
    <location>
        <begin position="267"/>
        <end position="328"/>
    </location>
</feature>
<dbReference type="InterPro" id="IPR026352">
    <property type="entry name" value="Nanowire_3heme"/>
</dbReference>
<accession>A0A4S1CL61</accession>
<dbReference type="InterPro" id="IPR036280">
    <property type="entry name" value="Multihaem_cyt_sf"/>
</dbReference>
<protein>
    <submittedName>
        <fullName evidence="3">Cytochrome C</fullName>
    </submittedName>
</protein>
<feature type="signal peptide" evidence="1">
    <location>
        <begin position="1"/>
        <end position="22"/>
    </location>
</feature>
<dbReference type="EMBL" id="SRSC01000001">
    <property type="protein sequence ID" value="TGU74000.1"/>
    <property type="molecule type" value="Genomic_DNA"/>
</dbReference>